<organism evidence="9 10">
    <name type="scientific">Paraglaciecola aquimarina</name>
    <dbReference type="NCBI Taxonomy" id="1235557"/>
    <lineage>
        <taxon>Bacteria</taxon>
        <taxon>Pseudomonadati</taxon>
        <taxon>Pseudomonadota</taxon>
        <taxon>Gammaproteobacteria</taxon>
        <taxon>Alteromonadales</taxon>
        <taxon>Alteromonadaceae</taxon>
        <taxon>Paraglaciecola</taxon>
    </lineage>
</organism>
<evidence type="ECO:0000313" key="10">
    <source>
        <dbReference type="Proteomes" id="UP001247805"/>
    </source>
</evidence>
<evidence type="ECO:0000256" key="2">
    <source>
        <dbReference type="ARBA" id="ARBA00007330"/>
    </source>
</evidence>
<protein>
    <submittedName>
        <fullName evidence="9">Glycerol-3-phosphate dehydrogenase/oxidase</fullName>
        <ecNumber evidence="9">1.-.-.-</ecNumber>
    </submittedName>
</protein>
<comment type="caution">
    <text evidence="9">The sequence shown here is derived from an EMBL/GenBank/DDBJ whole genome shotgun (WGS) entry which is preliminary data.</text>
</comment>
<proteinExistence type="inferred from homology"/>
<feature type="domain" description="Alpha-glycerophosphate oxidase C-terminal" evidence="8">
    <location>
        <begin position="431"/>
        <end position="502"/>
    </location>
</feature>
<dbReference type="InterPro" id="IPR000447">
    <property type="entry name" value="G3P_DH_FAD-dep"/>
</dbReference>
<dbReference type="SUPFAM" id="SSF51905">
    <property type="entry name" value="FAD/NAD(P)-binding domain"/>
    <property type="match status" value="1"/>
</dbReference>
<evidence type="ECO:0000259" key="7">
    <source>
        <dbReference type="Pfam" id="PF01266"/>
    </source>
</evidence>
<keyword evidence="10" id="KW-1185">Reference proteome</keyword>
<dbReference type="Gene3D" id="3.30.9.10">
    <property type="entry name" value="D-Amino Acid Oxidase, subunit A, domain 2"/>
    <property type="match status" value="1"/>
</dbReference>
<keyword evidence="4" id="KW-0274">FAD</keyword>
<dbReference type="PANTHER" id="PTHR11985:SF15">
    <property type="entry name" value="GLYCEROL-3-PHOSPHATE DEHYDROGENASE, MITOCHONDRIAL"/>
    <property type="match status" value="1"/>
</dbReference>
<evidence type="ECO:0000256" key="5">
    <source>
        <dbReference type="ARBA" id="ARBA00023002"/>
    </source>
</evidence>
<dbReference type="PANTHER" id="PTHR11985">
    <property type="entry name" value="GLYCEROL-3-PHOSPHATE DEHYDROGENASE"/>
    <property type="match status" value="1"/>
</dbReference>
<dbReference type="PRINTS" id="PR01001">
    <property type="entry name" value="FADG3PDH"/>
</dbReference>
<dbReference type="Pfam" id="PF16901">
    <property type="entry name" value="DAO_C"/>
    <property type="match status" value="1"/>
</dbReference>
<comment type="cofactor">
    <cofactor evidence="1">
        <name>FAD</name>
        <dbReference type="ChEBI" id="CHEBI:57692"/>
    </cofactor>
</comment>
<dbReference type="EC" id="1.-.-.-" evidence="9"/>
<feature type="domain" description="FAD dependent oxidoreductase" evidence="7">
    <location>
        <begin position="18"/>
        <end position="337"/>
    </location>
</feature>
<keyword evidence="3" id="KW-0285">Flavoprotein</keyword>
<evidence type="ECO:0000259" key="8">
    <source>
        <dbReference type="Pfam" id="PF16901"/>
    </source>
</evidence>
<dbReference type="InterPro" id="IPR031656">
    <property type="entry name" value="DAO_C"/>
</dbReference>
<evidence type="ECO:0000256" key="4">
    <source>
        <dbReference type="ARBA" id="ARBA00022827"/>
    </source>
</evidence>
<keyword evidence="6" id="KW-0812">Transmembrane</keyword>
<dbReference type="InterPro" id="IPR038299">
    <property type="entry name" value="DAO_C_sf"/>
</dbReference>
<dbReference type="RefSeq" id="WP_316026762.1">
    <property type="nucleotide sequence ID" value="NZ_JAWDIO010000002.1"/>
</dbReference>
<comment type="similarity">
    <text evidence="2">Belongs to the FAD-dependent glycerol-3-phosphate dehydrogenase family.</text>
</comment>
<evidence type="ECO:0000256" key="1">
    <source>
        <dbReference type="ARBA" id="ARBA00001974"/>
    </source>
</evidence>
<dbReference type="EMBL" id="JAWDIO010000002">
    <property type="protein sequence ID" value="MDU0355215.1"/>
    <property type="molecule type" value="Genomic_DNA"/>
</dbReference>
<keyword evidence="5 9" id="KW-0560">Oxidoreductase</keyword>
<dbReference type="Pfam" id="PF01266">
    <property type="entry name" value="DAO"/>
    <property type="match status" value="1"/>
</dbReference>
<dbReference type="GO" id="GO:0016491">
    <property type="term" value="F:oxidoreductase activity"/>
    <property type="evidence" value="ECO:0007669"/>
    <property type="project" value="UniProtKB-KW"/>
</dbReference>
<keyword evidence="6" id="KW-0472">Membrane</keyword>
<evidence type="ECO:0000256" key="6">
    <source>
        <dbReference type="SAM" id="Phobius"/>
    </source>
</evidence>
<accession>A0ABU3SYX2</accession>
<dbReference type="Gene3D" id="3.50.50.60">
    <property type="entry name" value="FAD/NAD(P)-binding domain"/>
    <property type="match status" value="1"/>
</dbReference>
<gene>
    <name evidence="9" type="ORF">RS130_16075</name>
</gene>
<dbReference type="InterPro" id="IPR006076">
    <property type="entry name" value="FAD-dep_OxRdtase"/>
</dbReference>
<dbReference type="Proteomes" id="UP001247805">
    <property type="component" value="Unassembled WGS sequence"/>
</dbReference>
<evidence type="ECO:0000256" key="3">
    <source>
        <dbReference type="ARBA" id="ARBA00022630"/>
    </source>
</evidence>
<dbReference type="InterPro" id="IPR036188">
    <property type="entry name" value="FAD/NAD-bd_sf"/>
</dbReference>
<keyword evidence="6" id="KW-1133">Transmembrane helix</keyword>
<sequence>MNNLRKSNIKKLPKNEFDVLILGGGINGAVSAAALAAKGVKVALIDKGDFAGFTSSNSSNLAWGGIKYLESYEYALVNKLCKSRNHLMRSYPSTVKEIRFLTSIQKGFRFPPFFIYMGTLLYWAMGRFFTKLPSYLSAKKIKSLEQVIDTNNVNGGFEYSDCYLYDNDARFVFNFIRSSMSYGCIAANYVESLGAQKVGDVWLTKARDTISGEEMEIRSKCIINACGPFVDPVNNVVGEQTEHHHVFSKGIHLIVDKITDSNKVLTFFADDGRLFFVIPMGTKTCIGTTDTQVESPHAKVTEADRQFVLDNVNKLLDLEKPITKEDVISERCGVRPLAIKGKNGKADWVQLSRKHAIDTNHTSRYMSIFGGKLTDCINVGNEVANIVKDFGINLPYASKKWYGEPDNSIKEEFLHRAELMDFDSLTPASSSEPLTQRFWRRYGRNAINMLESIRENPHKGELLIKNSEYLTVELEHAAQREMVTKLDDFLRRRSKISLVLTQQEILSDPGLLEACRILFGDEAQAKLDEYKEYVAHNQS</sequence>
<name>A0ABU3SYX2_9ALTE</name>
<evidence type="ECO:0000313" key="9">
    <source>
        <dbReference type="EMBL" id="MDU0355215.1"/>
    </source>
</evidence>
<feature type="transmembrane region" description="Helical" evidence="6">
    <location>
        <begin position="113"/>
        <end position="130"/>
    </location>
</feature>
<dbReference type="Gene3D" id="1.10.8.870">
    <property type="entry name" value="Alpha-glycerophosphate oxidase, cap domain"/>
    <property type="match status" value="1"/>
</dbReference>
<reference evidence="9 10" key="1">
    <citation type="submission" date="2023-10" db="EMBL/GenBank/DDBJ databases">
        <title>Glaciecola aquimarina strain GGW-M5 nov., isolated from a coastal seawater.</title>
        <authorList>
            <person name="Bayburt H."/>
            <person name="Kim J.M."/>
            <person name="Choi B.J."/>
            <person name="Jeon C.O."/>
        </authorList>
    </citation>
    <scope>NUCLEOTIDE SEQUENCE [LARGE SCALE GENOMIC DNA]</scope>
    <source>
        <strain evidence="9 10">KCTC 32108</strain>
    </source>
</reference>